<evidence type="ECO:0000313" key="9">
    <source>
        <dbReference type="EMBL" id="GAQ84616.1"/>
    </source>
</evidence>
<keyword evidence="4 6" id="KW-0862">Zinc</keyword>
<dbReference type="InterPro" id="IPR051767">
    <property type="entry name" value="Nucleoporin_NUP42"/>
</dbReference>
<feature type="compositionally biased region" description="Low complexity" evidence="7">
    <location>
        <begin position="259"/>
        <end position="283"/>
    </location>
</feature>
<dbReference type="PANTHER" id="PTHR46527">
    <property type="entry name" value="NUCLEOPORIN-LIKE PROTEIN 2"/>
    <property type="match status" value="1"/>
</dbReference>
<dbReference type="STRING" id="105231.A0A1Y1I7B9"/>
<gene>
    <name evidence="9" type="ORF">KFL_001970160</name>
</gene>
<evidence type="ECO:0000256" key="5">
    <source>
        <dbReference type="ARBA" id="ARBA00023242"/>
    </source>
</evidence>
<dbReference type="PANTHER" id="PTHR46527:SF1">
    <property type="entry name" value="NUCLEOPORIN NUP42"/>
    <property type="match status" value="1"/>
</dbReference>
<keyword evidence="10" id="KW-1185">Reference proteome</keyword>
<keyword evidence="2 6" id="KW-0479">Metal-binding</keyword>
<feature type="zinc finger region" description="C3H1-type" evidence="6">
    <location>
        <begin position="3"/>
        <end position="30"/>
    </location>
</feature>
<feature type="region of interest" description="Disordered" evidence="7">
    <location>
        <begin position="296"/>
        <end position="356"/>
    </location>
</feature>
<keyword evidence="3 6" id="KW-0863">Zinc-finger</keyword>
<dbReference type="InterPro" id="IPR000571">
    <property type="entry name" value="Znf_CCCH"/>
</dbReference>
<comment type="subcellular location">
    <subcellularLocation>
        <location evidence="1">Nucleus</location>
    </subcellularLocation>
</comment>
<evidence type="ECO:0000259" key="8">
    <source>
        <dbReference type="PROSITE" id="PS50103"/>
    </source>
</evidence>
<feature type="domain" description="C3H1-type" evidence="8">
    <location>
        <begin position="3"/>
        <end position="30"/>
    </location>
</feature>
<dbReference type="GO" id="GO:0005634">
    <property type="term" value="C:nucleus"/>
    <property type="evidence" value="ECO:0007669"/>
    <property type="project" value="UniProtKB-SubCell"/>
</dbReference>
<organism evidence="9 10">
    <name type="scientific">Klebsormidium nitens</name>
    <name type="common">Green alga</name>
    <name type="synonym">Ulothrix nitens</name>
    <dbReference type="NCBI Taxonomy" id="105231"/>
    <lineage>
        <taxon>Eukaryota</taxon>
        <taxon>Viridiplantae</taxon>
        <taxon>Streptophyta</taxon>
        <taxon>Klebsormidiophyceae</taxon>
        <taxon>Klebsormidiales</taxon>
        <taxon>Klebsormidiaceae</taxon>
        <taxon>Klebsormidium</taxon>
    </lineage>
</organism>
<dbReference type="OrthoDB" id="250836at2759"/>
<accession>A0A1Y1I7B9</accession>
<dbReference type="PROSITE" id="PS50103">
    <property type="entry name" value="ZF_C3H1"/>
    <property type="match status" value="1"/>
</dbReference>
<protein>
    <submittedName>
        <fullName evidence="9">Nucleoporin-like protein 2</fullName>
    </submittedName>
</protein>
<evidence type="ECO:0000256" key="4">
    <source>
        <dbReference type="ARBA" id="ARBA00022833"/>
    </source>
</evidence>
<keyword evidence="5" id="KW-0539">Nucleus</keyword>
<dbReference type="SMART" id="SM00356">
    <property type="entry name" value="ZnF_C3H1"/>
    <property type="match status" value="1"/>
</dbReference>
<evidence type="ECO:0000256" key="6">
    <source>
        <dbReference type="PROSITE-ProRule" id="PRU00723"/>
    </source>
</evidence>
<dbReference type="InterPro" id="IPR041367">
    <property type="entry name" value="Znf-CCCH_4"/>
</dbReference>
<feature type="region of interest" description="Disordered" evidence="7">
    <location>
        <begin position="53"/>
        <end position="72"/>
    </location>
</feature>
<reference evidence="9 10" key="1">
    <citation type="journal article" date="2014" name="Nat. Commun.">
        <title>Klebsormidium flaccidum genome reveals primary factors for plant terrestrial adaptation.</title>
        <authorList>
            <person name="Hori K."/>
            <person name="Maruyama F."/>
            <person name="Fujisawa T."/>
            <person name="Togashi T."/>
            <person name="Yamamoto N."/>
            <person name="Seo M."/>
            <person name="Sato S."/>
            <person name="Yamada T."/>
            <person name="Mori H."/>
            <person name="Tajima N."/>
            <person name="Moriyama T."/>
            <person name="Ikeuchi M."/>
            <person name="Watanabe M."/>
            <person name="Wada H."/>
            <person name="Kobayashi K."/>
            <person name="Saito M."/>
            <person name="Masuda T."/>
            <person name="Sasaki-Sekimoto Y."/>
            <person name="Mashiguchi K."/>
            <person name="Awai K."/>
            <person name="Shimojima M."/>
            <person name="Masuda S."/>
            <person name="Iwai M."/>
            <person name="Nobusawa T."/>
            <person name="Narise T."/>
            <person name="Kondo S."/>
            <person name="Saito H."/>
            <person name="Sato R."/>
            <person name="Murakawa M."/>
            <person name="Ihara Y."/>
            <person name="Oshima-Yamada Y."/>
            <person name="Ohtaka K."/>
            <person name="Satoh M."/>
            <person name="Sonobe K."/>
            <person name="Ishii M."/>
            <person name="Ohtani R."/>
            <person name="Kanamori-Sato M."/>
            <person name="Honoki R."/>
            <person name="Miyazaki D."/>
            <person name="Mochizuki H."/>
            <person name="Umetsu J."/>
            <person name="Higashi K."/>
            <person name="Shibata D."/>
            <person name="Kamiya Y."/>
            <person name="Sato N."/>
            <person name="Nakamura Y."/>
            <person name="Tabata S."/>
            <person name="Ida S."/>
            <person name="Kurokawa K."/>
            <person name="Ohta H."/>
        </authorList>
    </citation>
    <scope>NUCLEOTIDE SEQUENCE [LARGE SCALE GENOMIC DNA]</scope>
    <source>
        <strain evidence="9 10">NIES-2285</strain>
    </source>
</reference>
<dbReference type="Pfam" id="PF18044">
    <property type="entry name" value="zf-CCCH_4"/>
    <property type="match status" value="1"/>
</dbReference>
<feature type="region of interest" description="Disordered" evidence="7">
    <location>
        <begin position="202"/>
        <end position="223"/>
    </location>
</feature>
<dbReference type="SUPFAM" id="SSF90229">
    <property type="entry name" value="CCCH zinc finger"/>
    <property type="match status" value="1"/>
</dbReference>
<evidence type="ECO:0000313" key="10">
    <source>
        <dbReference type="Proteomes" id="UP000054558"/>
    </source>
</evidence>
<feature type="region of interest" description="Disordered" evidence="7">
    <location>
        <begin position="378"/>
        <end position="401"/>
    </location>
</feature>
<dbReference type="GO" id="GO:0008270">
    <property type="term" value="F:zinc ion binding"/>
    <property type="evidence" value="ECO:0007669"/>
    <property type="project" value="UniProtKB-KW"/>
</dbReference>
<evidence type="ECO:0000256" key="3">
    <source>
        <dbReference type="ARBA" id="ARBA00022771"/>
    </source>
</evidence>
<dbReference type="OMA" id="FGNSGMN"/>
<name>A0A1Y1I7B9_KLENI</name>
<feature type="compositionally biased region" description="Polar residues" evidence="7">
    <location>
        <begin position="213"/>
        <end position="223"/>
    </location>
</feature>
<dbReference type="Proteomes" id="UP000054558">
    <property type="component" value="Unassembled WGS sequence"/>
</dbReference>
<dbReference type="InterPro" id="IPR036855">
    <property type="entry name" value="Znf_CCCH_sf"/>
</dbReference>
<proteinExistence type="predicted"/>
<dbReference type="AlphaFoldDB" id="A0A1Y1I7B9"/>
<evidence type="ECO:0000256" key="1">
    <source>
        <dbReference type="ARBA" id="ARBA00004123"/>
    </source>
</evidence>
<dbReference type="EMBL" id="DF237146">
    <property type="protein sequence ID" value="GAQ84616.1"/>
    <property type="molecule type" value="Genomic_DNA"/>
</dbReference>
<feature type="region of interest" description="Disordered" evidence="7">
    <location>
        <begin position="258"/>
        <end position="283"/>
    </location>
</feature>
<dbReference type="Gene3D" id="4.10.1000.10">
    <property type="entry name" value="Zinc finger, CCCH-type"/>
    <property type="match status" value="1"/>
</dbReference>
<sequence length="423" mass="44163">MARRQQPVCRDFQKGNCRFGAQCKFSHDIGQSGGGRPQKNVFGSNAFAPLASGAKAPGTPAKASDKPEHRCNNPRVCQDQIREDFQTEKPKWWTLSAYAHWKSLPNDISGDVSFEELRWEGYKAAQQGTPLQQVVAREQQLVRTKESEYQQLLLNPYRGPGQTQAVTSPPPAGTALLFGKPVTPVNQPTNPPFGQTGYGQPASFGTPPPAFGTQANSPFAQPQTQTQTIFGSKAATPSQSGFGQTPGGNIFGVKPAVTPSPFGAPSSPFGSQALTTPQTTAQTPFGGGTIFGRQATPGIATPSGFGGFGPQTPAPSQSIFGRTPSGAAPSPFGAQPGGQFGTQPIPSFGSGGASSPFGAGAQNSFGAANGNMMNVHEMGASPAVSTAAPPPSEPGGDPHRDVWLAEKFELGKIPEEEPPIYAR</sequence>
<evidence type="ECO:0000256" key="2">
    <source>
        <dbReference type="ARBA" id="ARBA00022723"/>
    </source>
</evidence>
<evidence type="ECO:0000256" key="7">
    <source>
        <dbReference type="SAM" id="MobiDB-lite"/>
    </source>
</evidence>